<dbReference type="Proteomes" id="UP000053144">
    <property type="component" value="Chromosome 7"/>
</dbReference>
<name>A0A0L9UYP9_PHAAN</name>
<dbReference type="Gramene" id="KOM47826">
    <property type="protein sequence ID" value="KOM47826"/>
    <property type="gene ID" value="LR48_Vigan07g153000"/>
</dbReference>
<feature type="region of interest" description="Disordered" evidence="1">
    <location>
        <begin position="117"/>
        <end position="140"/>
    </location>
</feature>
<dbReference type="PANTHER" id="PTHR48064">
    <property type="entry name" value="OS01G0750400 PROTEIN"/>
    <property type="match status" value="1"/>
</dbReference>
<dbReference type="Gene3D" id="3.80.10.10">
    <property type="entry name" value="Ribonuclease Inhibitor"/>
    <property type="match status" value="1"/>
</dbReference>
<dbReference type="STRING" id="3914.A0A0L9UYP9"/>
<dbReference type="Pfam" id="PF00560">
    <property type="entry name" value="LRR_1"/>
    <property type="match status" value="1"/>
</dbReference>
<reference evidence="3" key="1">
    <citation type="journal article" date="2015" name="Proc. Natl. Acad. Sci. U.S.A.">
        <title>Genome sequencing of adzuki bean (Vigna angularis) provides insight into high starch and low fat accumulation and domestication.</title>
        <authorList>
            <person name="Yang K."/>
            <person name="Tian Z."/>
            <person name="Chen C."/>
            <person name="Luo L."/>
            <person name="Zhao B."/>
            <person name="Wang Z."/>
            <person name="Yu L."/>
            <person name="Li Y."/>
            <person name="Sun Y."/>
            <person name="Li W."/>
            <person name="Chen Y."/>
            <person name="Li Y."/>
            <person name="Zhang Y."/>
            <person name="Ai D."/>
            <person name="Zhao J."/>
            <person name="Shang C."/>
            <person name="Ma Y."/>
            <person name="Wu B."/>
            <person name="Wang M."/>
            <person name="Gao L."/>
            <person name="Sun D."/>
            <person name="Zhang P."/>
            <person name="Guo F."/>
            <person name="Wang W."/>
            <person name="Li Y."/>
            <person name="Wang J."/>
            <person name="Varshney R.K."/>
            <person name="Wang J."/>
            <person name="Ling H.Q."/>
            <person name="Wan P."/>
        </authorList>
    </citation>
    <scope>NUCLEOTIDE SEQUENCE</scope>
    <source>
        <strain evidence="3">cv. Jingnong 6</strain>
    </source>
</reference>
<evidence type="ECO:0000313" key="2">
    <source>
        <dbReference type="EMBL" id="KOM47826.1"/>
    </source>
</evidence>
<gene>
    <name evidence="2" type="ORF">LR48_Vigan07g153000</name>
</gene>
<dbReference type="PANTHER" id="PTHR48064:SF6">
    <property type="entry name" value="RECEPTOR-LIKE PROTEIN KINASE 2"/>
    <property type="match status" value="1"/>
</dbReference>
<dbReference type="AlphaFoldDB" id="A0A0L9UYP9"/>
<organism evidence="2 3">
    <name type="scientific">Phaseolus angularis</name>
    <name type="common">Azuki bean</name>
    <name type="synonym">Vigna angularis</name>
    <dbReference type="NCBI Taxonomy" id="3914"/>
    <lineage>
        <taxon>Eukaryota</taxon>
        <taxon>Viridiplantae</taxon>
        <taxon>Streptophyta</taxon>
        <taxon>Embryophyta</taxon>
        <taxon>Tracheophyta</taxon>
        <taxon>Spermatophyta</taxon>
        <taxon>Magnoliopsida</taxon>
        <taxon>eudicotyledons</taxon>
        <taxon>Gunneridae</taxon>
        <taxon>Pentapetalae</taxon>
        <taxon>rosids</taxon>
        <taxon>fabids</taxon>
        <taxon>Fabales</taxon>
        <taxon>Fabaceae</taxon>
        <taxon>Papilionoideae</taxon>
        <taxon>50 kb inversion clade</taxon>
        <taxon>NPAAA clade</taxon>
        <taxon>indigoferoid/millettioid clade</taxon>
        <taxon>Phaseoleae</taxon>
        <taxon>Vigna</taxon>
    </lineage>
</organism>
<dbReference type="EMBL" id="CM003377">
    <property type="protein sequence ID" value="KOM47826.1"/>
    <property type="molecule type" value="Genomic_DNA"/>
</dbReference>
<dbReference type="SUPFAM" id="SSF52058">
    <property type="entry name" value="L domain-like"/>
    <property type="match status" value="1"/>
</dbReference>
<accession>A0A0L9UYP9</accession>
<sequence length="246" mass="27418">MVGLSLPSLNFRGPIDSLSPLVYLCFLDLHENRLNDTVYPLLNYIALEFLYLSHNDFFSEIPQQISSLRLLLHLDISDNSIYGPIPNQVAKPTPLHCNALDTPTRTLVATLTTTKTRTLPANQPPTNRCQRSQQQPLQTALAIRSKAQGTSAKNKNPHLLSRGGYSKLEEKILKQKADAIPPSQSGSPPHPPSPPSRHEKWKLARMRPSGTYSSDTAREISEKIVSYHLDNRGIFLSLYTTVRTAA</sequence>
<dbReference type="InterPro" id="IPR032675">
    <property type="entry name" value="LRR_dom_sf"/>
</dbReference>
<evidence type="ECO:0000256" key="1">
    <source>
        <dbReference type="SAM" id="MobiDB-lite"/>
    </source>
</evidence>
<dbReference type="InterPro" id="IPR001611">
    <property type="entry name" value="Leu-rich_rpt"/>
</dbReference>
<proteinExistence type="predicted"/>
<protein>
    <submittedName>
        <fullName evidence="2">Uncharacterized protein</fullName>
    </submittedName>
</protein>
<feature type="compositionally biased region" description="Polar residues" evidence="1">
    <location>
        <begin position="124"/>
        <end position="138"/>
    </location>
</feature>
<feature type="region of interest" description="Disordered" evidence="1">
    <location>
        <begin position="145"/>
        <end position="164"/>
    </location>
</feature>
<dbReference type="InterPro" id="IPR053038">
    <property type="entry name" value="RLP_Defense"/>
</dbReference>
<evidence type="ECO:0000313" key="3">
    <source>
        <dbReference type="Proteomes" id="UP000053144"/>
    </source>
</evidence>
<feature type="region of interest" description="Disordered" evidence="1">
    <location>
        <begin position="178"/>
        <end position="216"/>
    </location>
</feature>